<dbReference type="PROSITE" id="PS50878">
    <property type="entry name" value="RT_POL"/>
    <property type="match status" value="1"/>
</dbReference>
<dbReference type="InterPro" id="IPR000477">
    <property type="entry name" value="RT_dom"/>
</dbReference>
<dbReference type="EMBL" id="CAXDID020000195">
    <property type="protein sequence ID" value="CAL6053192.1"/>
    <property type="molecule type" value="Genomic_DNA"/>
</dbReference>
<keyword evidence="2" id="KW-0808">Transferase</keyword>
<reference evidence="3 4" key="2">
    <citation type="submission" date="2024-07" db="EMBL/GenBank/DDBJ databases">
        <authorList>
            <person name="Akdeniz Z."/>
        </authorList>
    </citation>
    <scope>NUCLEOTIDE SEQUENCE [LARGE SCALE GENOMIC DNA]</scope>
</reference>
<comment type="caution">
    <text evidence="2">The sequence shown here is derived from an EMBL/GenBank/DDBJ whole genome shotgun (WGS) entry which is preliminary data.</text>
</comment>
<protein>
    <submittedName>
        <fullName evidence="2 3">Reverse transcriptase/endonuclease</fullName>
    </submittedName>
</protein>
<dbReference type="AlphaFoldDB" id="A0AA86QZE0"/>
<keyword evidence="2" id="KW-0695">RNA-directed DNA polymerase</keyword>
<feature type="domain" description="Reverse transcriptase" evidence="1">
    <location>
        <begin position="1"/>
        <end position="173"/>
    </location>
</feature>
<accession>A0AA86QZE0</accession>
<sequence>MLNRRDIFSHKFCEEVHTMNSDAMLSCKKAARKLADRNIILSLDLASAYNNVTIEAIINGMETQNVPPQIQLFVIGLIQAQNCIETQSKSLIQGSVISALLFAYAIDPVIRVLKERFDCVNYADDTIVELQKTDTVEMALDYITRLFALYGMQIDSQQQYSKIHGNKILLQIR</sequence>
<evidence type="ECO:0000313" key="4">
    <source>
        <dbReference type="Proteomes" id="UP001642409"/>
    </source>
</evidence>
<evidence type="ECO:0000313" key="3">
    <source>
        <dbReference type="EMBL" id="CAL6053192.1"/>
    </source>
</evidence>
<dbReference type="Proteomes" id="UP001642409">
    <property type="component" value="Unassembled WGS sequence"/>
</dbReference>
<evidence type="ECO:0000259" key="1">
    <source>
        <dbReference type="PROSITE" id="PS50878"/>
    </source>
</evidence>
<dbReference type="GO" id="GO:0003964">
    <property type="term" value="F:RNA-directed DNA polymerase activity"/>
    <property type="evidence" value="ECO:0007669"/>
    <property type="project" value="UniProtKB-KW"/>
</dbReference>
<name>A0AA86QZE0_9EUKA</name>
<proteinExistence type="predicted"/>
<organism evidence="2">
    <name type="scientific">Hexamita inflata</name>
    <dbReference type="NCBI Taxonomy" id="28002"/>
    <lineage>
        <taxon>Eukaryota</taxon>
        <taxon>Metamonada</taxon>
        <taxon>Diplomonadida</taxon>
        <taxon>Hexamitidae</taxon>
        <taxon>Hexamitinae</taxon>
        <taxon>Hexamita</taxon>
    </lineage>
</organism>
<dbReference type="Pfam" id="PF00078">
    <property type="entry name" value="RVT_1"/>
    <property type="match status" value="1"/>
</dbReference>
<keyword evidence="2" id="KW-0548">Nucleotidyltransferase</keyword>
<gene>
    <name evidence="3" type="ORF">HINF_LOCUS45217</name>
    <name evidence="2" type="ORF">HINF_LOCUS56541</name>
</gene>
<evidence type="ECO:0000313" key="2">
    <source>
        <dbReference type="EMBL" id="CAI9968896.1"/>
    </source>
</evidence>
<reference evidence="2" key="1">
    <citation type="submission" date="2023-06" db="EMBL/GenBank/DDBJ databases">
        <authorList>
            <person name="Kurt Z."/>
        </authorList>
    </citation>
    <scope>NUCLEOTIDE SEQUENCE</scope>
</reference>
<keyword evidence="4" id="KW-1185">Reference proteome</keyword>
<dbReference type="EMBL" id="CATOUU010001050">
    <property type="protein sequence ID" value="CAI9968896.1"/>
    <property type="molecule type" value="Genomic_DNA"/>
</dbReference>